<sequence length="62" mass="6720">MCVAEAVIEIDESRLIVTPSLQDRVIILSADDGAAETCVDLPAAKVRRLILNLTAALREIED</sequence>
<keyword evidence="2" id="KW-1185">Reference proteome</keyword>
<gene>
    <name evidence="1" type="ORF">MHA02_29250</name>
</gene>
<protein>
    <recommendedName>
        <fullName evidence="3">RNA-binding protein</fullName>
    </recommendedName>
</protein>
<organism evidence="1 2">
    <name type="scientific">Methylobacterium haplocladii</name>
    <dbReference type="NCBI Taxonomy" id="1176176"/>
    <lineage>
        <taxon>Bacteria</taxon>
        <taxon>Pseudomonadati</taxon>
        <taxon>Pseudomonadota</taxon>
        <taxon>Alphaproteobacteria</taxon>
        <taxon>Hyphomicrobiales</taxon>
        <taxon>Methylobacteriaceae</taxon>
        <taxon>Methylobacterium</taxon>
    </lineage>
</organism>
<dbReference type="AlphaFoldDB" id="A0A512IS53"/>
<evidence type="ECO:0000313" key="2">
    <source>
        <dbReference type="Proteomes" id="UP000321258"/>
    </source>
</evidence>
<accession>A0A512IS53</accession>
<evidence type="ECO:0000313" key="1">
    <source>
        <dbReference type="EMBL" id="GEP00538.1"/>
    </source>
</evidence>
<evidence type="ECO:0008006" key="3">
    <source>
        <dbReference type="Google" id="ProtNLM"/>
    </source>
</evidence>
<dbReference type="EMBL" id="BJZT01000032">
    <property type="protein sequence ID" value="GEP00538.1"/>
    <property type="molecule type" value="Genomic_DNA"/>
</dbReference>
<proteinExistence type="predicted"/>
<comment type="caution">
    <text evidence="1">The sequence shown here is derived from an EMBL/GenBank/DDBJ whole genome shotgun (WGS) entry which is preliminary data.</text>
</comment>
<reference evidence="1 2" key="1">
    <citation type="submission" date="2019-07" db="EMBL/GenBank/DDBJ databases">
        <title>Whole genome shotgun sequence of Methylobacterium haplocladii NBRC 107714.</title>
        <authorList>
            <person name="Hosoyama A."/>
            <person name="Uohara A."/>
            <person name="Ohji S."/>
            <person name="Ichikawa N."/>
        </authorList>
    </citation>
    <scope>NUCLEOTIDE SEQUENCE [LARGE SCALE GENOMIC DNA]</scope>
    <source>
        <strain evidence="1 2">NBRC 107714</strain>
    </source>
</reference>
<dbReference type="RefSeq" id="WP_147079908.1">
    <property type="nucleotide sequence ID" value="NZ_BJZT01000032.1"/>
</dbReference>
<dbReference type="Proteomes" id="UP000321258">
    <property type="component" value="Unassembled WGS sequence"/>
</dbReference>
<name>A0A512IS53_9HYPH</name>